<dbReference type="RefSeq" id="WP_340363665.1">
    <property type="nucleotide sequence ID" value="NZ_JBBKZV010000005.1"/>
</dbReference>
<name>A0ABU8VXY4_9BURK</name>
<proteinExistence type="predicted"/>
<dbReference type="Pfam" id="PF06863">
    <property type="entry name" value="DUF1254"/>
    <property type="match status" value="2"/>
</dbReference>
<dbReference type="InterPro" id="IPR010621">
    <property type="entry name" value="DUF1214"/>
</dbReference>
<dbReference type="InterPro" id="IPR037049">
    <property type="entry name" value="DUF1214_C_sf"/>
</dbReference>
<feature type="domain" description="DUF1254" evidence="3">
    <location>
        <begin position="412"/>
        <end position="527"/>
    </location>
</feature>
<evidence type="ECO:0000259" key="3">
    <source>
        <dbReference type="Pfam" id="PF06863"/>
    </source>
</evidence>
<dbReference type="Proteomes" id="UP001363010">
    <property type="component" value="Unassembled WGS sequence"/>
</dbReference>
<dbReference type="PANTHER" id="PTHR36509">
    <property type="entry name" value="BLL3101 PROTEIN"/>
    <property type="match status" value="1"/>
</dbReference>
<dbReference type="PANTHER" id="PTHR36509:SF2">
    <property type="entry name" value="BLL3101 PROTEIN"/>
    <property type="match status" value="1"/>
</dbReference>
<protein>
    <submittedName>
        <fullName evidence="4">DUF1254 domain-containing protein</fullName>
    </submittedName>
</protein>
<feature type="domain" description="DUF1254" evidence="3">
    <location>
        <begin position="63"/>
        <end position="137"/>
    </location>
</feature>
<evidence type="ECO:0000313" key="5">
    <source>
        <dbReference type="Proteomes" id="UP001363010"/>
    </source>
</evidence>
<evidence type="ECO:0000256" key="1">
    <source>
        <dbReference type="SAM" id="SignalP"/>
    </source>
</evidence>
<dbReference type="SUPFAM" id="SSF160935">
    <property type="entry name" value="VPA0735-like"/>
    <property type="match status" value="2"/>
</dbReference>
<dbReference type="InterPro" id="IPR010679">
    <property type="entry name" value="DUF1254"/>
</dbReference>
<dbReference type="Gene3D" id="2.60.40.1610">
    <property type="entry name" value="Domain of unknown function DUF1254"/>
    <property type="match status" value="2"/>
</dbReference>
<sequence>MKKPMLRAHLAASCAALSLLLGSAAVQAQGGAGNAVLVTVDNFVRAETDSVFANGVKSRGLGKFEHYRQPLGPGFPVVRPNRDTLYSLSVFDLGAGPLTITLPDAGRRFMSMQVIDEDHYTPEVFYGAGTYTFTQEKIGTRYISLGVRMLVDPASAADVAQVHALQDAIVVSQPGGPGRFEVPDWDPVSKKKVRDALLALAETMPDTQRTFGPRSEVDPVRHLVGTAFAFGGNPQKDALYLNVTPARNDGTTVYHLKVKDVPVDAFWSISVYDAQGHFQKNALDAYTLNNTLATKSADGAVAIQFGGCDGKVANCLPVMKGWKLHGAPVPPARRDPRRALDLPAGAAMKRVLAAMLVAASLSVSAQQLLLDDDTIRDAYVYLLGRALVIRQEKTDLREPGVAYNTIKYNPLGSADFVNPNFDVAYLEAWFAVDDSTPVMLEVPEIKGRYYTAQIIDEWGEVIANINERTFPSRPFGRFLLVKPGSKVPTPPGAGRIELHSGKAKMLARVELKGDPEGAARLQKAFKLSVAGTPAIDQPVDIPMFDNKELIGVEIFERADEILASALDVAPIAARMQQMVRAVAAQGDAGDQGWLAAIDADKLAA</sequence>
<dbReference type="Gene3D" id="2.60.120.600">
    <property type="entry name" value="Domain of unknown function DUF1214, C-terminal domain"/>
    <property type="match status" value="1"/>
</dbReference>
<dbReference type="InterPro" id="IPR037050">
    <property type="entry name" value="DUF1254_sf"/>
</dbReference>
<keyword evidence="5" id="KW-1185">Reference proteome</keyword>
<dbReference type="Pfam" id="PF06742">
    <property type="entry name" value="DUF1214"/>
    <property type="match status" value="1"/>
</dbReference>
<comment type="caution">
    <text evidence="4">The sequence shown here is derived from an EMBL/GenBank/DDBJ whole genome shotgun (WGS) entry which is preliminary data.</text>
</comment>
<feature type="signal peptide" evidence="1">
    <location>
        <begin position="1"/>
        <end position="28"/>
    </location>
</feature>
<feature type="chain" id="PRO_5046355882" evidence="1">
    <location>
        <begin position="29"/>
        <end position="604"/>
    </location>
</feature>
<gene>
    <name evidence="4" type="ORF">WKW80_11350</name>
</gene>
<evidence type="ECO:0000259" key="2">
    <source>
        <dbReference type="Pfam" id="PF06742"/>
    </source>
</evidence>
<feature type="domain" description="DUF1214" evidence="2">
    <location>
        <begin position="248"/>
        <end position="321"/>
    </location>
</feature>
<organism evidence="4 5">
    <name type="scientific">Variovorax humicola</name>
    <dbReference type="NCBI Taxonomy" id="1769758"/>
    <lineage>
        <taxon>Bacteria</taxon>
        <taxon>Pseudomonadati</taxon>
        <taxon>Pseudomonadota</taxon>
        <taxon>Betaproteobacteria</taxon>
        <taxon>Burkholderiales</taxon>
        <taxon>Comamonadaceae</taxon>
        <taxon>Variovorax</taxon>
    </lineage>
</organism>
<dbReference type="EMBL" id="JBBKZV010000005">
    <property type="protein sequence ID" value="MEJ8822623.1"/>
    <property type="molecule type" value="Genomic_DNA"/>
</dbReference>
<keyword evidence="1" id="KW-0732">Signal</keyword>
<accession>A0ABU8VXY4</accession>
<reference evidence="4 5" key="1">
    <citation type="submission" date="2024-03" db="EMBL/GenBank/DDBJ databases">
        <title>Novel species of the genus Variovorax.</title>
        <authorList>
            <person name="Liu Q."/>
            <person name="Xin Y.-H."/>
        </authorList>
    </citation>
    <scope>NUCLEOTIDE SEQUENCE [LARGE SCALE GENOMIC DNA]</scope>
    <source>
        <strain evidence="4 5">KACC 18501</strain>
    </source>
</reference>
<evidence type="ECO:0000313" key="4">
    <source>
        <dbReference type="EMBL" id="MEJ8822623.1"/>
    </source>
</evidence>